<evidence type="ECO:0000313" key="3">
    <source>
        <dbReference type="Proteomes" id="UP000323506"/>
    </source>
</evidence>
<reference evidence="2 3" key="1">
    <citation type="submission" date="2019-06" db="EMBL/GenBank/DDBJ databases">
        <title>WGS assembly of Gossypium darwinii.</title>
        <authorList>
            <person name="Chen Z.J."/>
            <person name="Sreedasyam A."/>
            <person name="Ando A."/>
            <person name="Song Q."/>
            <person name="De L."/>
            <person name="Hulse-Kemp A."/>
            <person name="Ding M."/>
            <person name="Ye W."/>
            <person name="Kirkbride R."/>
            <person name="Jenkins J."/>
            <person name="Plott C."/>
            <person name="Lovell J."/>
            <person name="Lin Y.-M."/>
            <person name="Vaughn R."/>
            <person name="Liu B."/>
            <person name="Li W."/>
            <person name="Simpson S."/>
            <person name="Scheffler B."/>
            <person name="Saski C."/>
            <person name="Grover C."/>
            <person name="Hu G."/>
            <person name="Conover J."/>
            <person name="Carlson J."/>
            <person name="Shu S."/>
            <person name="Boston L."/>
            <person name="Williams M."/>
            <person name="Peterson D."/>
            <person name="Mcgee K."/>
            <person name="Jones D."/>
            <person name="Wendel J."/>
            <person name="Stelly D."/>
            <person name="Grimwood J."/>
            <person name="Schmutz J."/>
        </authorList>
    </citation>
    <scope>NUCLEOTIDE SEQUENCE [LARGE SCALE GENOMIC DNA]</scope>
    <source>
        <strain evidence="2">1808015.09</strain>
    </source>
</reference>
<organism evidence="2 3">
    <name type="scientific">Gossypium darwinii</name>
    <name type="common">Darwin's cotton</name>
    <name type="synonym">Gossypium barbadense var. darwinii</name>
    <dbReference type="NCBI Taxonomy" id="34276"/>
    <lineage>
        <taxon>Eukaryota</taxon>
        <taxon>Viridiplantae</taxon>
        <taxon>Streptophyta</taxon>
        <taxon>Embryophyta</taxon>
        <taxon>Tracheophyta</taxon>
        <taxon>Spermatophyta</taxon>
        <taxon>Magnoliopsida</taxon>
        <taxon>eudicotyledons</taxon>
        <taxon>Gunneridae</taxon>
        <taxon>Pentapetalae</taxon>
        <taxon>rosids</taxon>
        <taxon>malvids</taxon>
        <taxon>Malvales</taxon>
        <taxon>Malvaceae</taxon>
        <taxon>Malvoideae</taxon>
        <taxon>Gossypium</taxon>
    </lineage>
</organism>
<feature type="transmembrane region" description="Helical" evidence="1">
    <location>
        <begin position="54"/>
        <end position="73"/>
    </location>
</feature>
<keyword evidence="3" id="KW-1185">Reference proteome</keyword>
<sequence>MAGSCQRRPRPWRSVALLVYSFADSAVRRSNETREGGRARSLSWEPNSLAFQKLLVLSTAVLLFGCIGPRVWAIGIGF</sequence>
<protein>
    <submittedName>
        <fullName evidence="2">Uncharacterized protein</fullName>
    </submittedName>
</protein>
<name>A0A5D2E8Z1_GOSDA</name>
<keyword evidence="1" id="KW-0472">Membrane</keyword>
<evidence type="ECO:0000313" key="2">
    <source>
        <dbReference type="EMBL" id="TYG89727.1"/>
    </source>
</evidence>
<dbReference type="EMBL" id="CM017699">
    <property type="protein sequence ID" value="TYG89727.1"/>
    <property type="molecule type" value="Genomic_DNA"/>
</dbReference>
<accession>A0A5D2E8Z1</accession>
<keyword evidence="1" id="KW-1133">Transmembrane helix</keyword>
<proteinExistence type="predicted"/>
<gene>
    <name evidence="2" type="ORF">ES288_A12G123600v1</name>
</gene>
<dbReference type="AlphaFoldDB" id="A0A5D2E8Z1"/>
<evidence type="ECO:0000256" key="1">
    <source>
        <dbReference type="SAM" id="Phobius"/>
    </source>
</evidence>
<keyword evidence="1" id="KW-0812">Transmembrane</keyword>
<dbReference type="Proteomes" id="UP000323506">
    <property type="component" value="Chromosome A12"/>
</dbReference>